<comment type="caution">
    <text evidence="1">The sequence shown here is derived from an EMBL/GenBank/DDBJ whole genome shotgun (WGS) entry which is preliminary data.</text>
</comment>
<sequence>MFEAIKDVIKETSQKLSEVAGNRCQKCPAFWEQVDYWGEDDAGCTLHRDHLEFCPLSLLPQAIMKPYVKFKERQEERYWEKLYEQELEKEREEHFLDGQV</sequence>
<protein>
    <submittedName>
        <fullName evidence="1">Uncharacterized protein</fullName>
    </submittedName>
</protein>
<accession>A0ABR5AA60</accession>
<reference evidence="1 2" key="1">
    <citation type="submission" date="2014-12" db="EMBL/GenBank/DDBJ databases">
        <title>Draft genome sequence of Paenibacillus kamchatkensis strain B-2647.</title>
        <authorList>
            <person name="Karlyshev A.V."/>
            <person name="Kudryashova E.B."/>
        </authorList>
    </citation>
    <scope>NUCLEOTIDE SEQUENCE [LARGE SCALE GENOMIC DNA]</scope>
    <source>
        <strain evidence="1 2">VKM B-2647</strain>
    </source>
</reference>
<dbReference type="RefSeq" id="WP_041052155.1">
    <property type="nucleotide sequence ID" value="NZ_JXAK01000085.1"/>
</dbReference>
<evidence type="ECO:0000313" key="1">
    <source>
        <dbReference type="EMBL" id="KIL37946.1"/>
    </source>
</evidence>
<name>A0ABR5AA60_9BACL</name>
<dbReference type="EMBL" id="JXAK01000085">
    <property type="protein sequence ID" value="KIL37946.1"/>
    <property type="molecule type" value="Genomic_DNA"/>
</dbReference>
<organism evidence="1 2">
    <name type="scientific">Gordoniibacillus kamchatkensis</name>
    <dbReference type="NCBI Taxonomy" id="1590651"/>
    <lineage>
        <taxon>Bacteria</taxon>
        <taxon>Bacillati</taxon>
        <taxon>Bacillota</taxon>
        <taxon>Bacilli</taxon>
        <taxon>Bacillales</taxon>
        <taxon>Paenibacillaceae</taxon>
        <taxon>Gordoniibacillus</taxon>
    </lineage>
</organism>
<proteinExistence type="predicted"/>
<gene>
    <name evidence="1" type="ORF">SD70_29595</name>
</gene>
<evidence type="ECO:0000313" key="2">
    <source>
        <dbReference type="Proteomes" id="UP000031967"/>
    </source>
</evidence>
<dbReference type="Proteomes" id="UP000031967">
    <property type="component" value="Unassembled WGS sequence"/>
</dbReference>
<keyword evidence="2" id="KW-1185">Reference proteome</keyword>